<proteinExistence type="predicted"/>
<reference evidence="3 4" key="1">
    <citation type="submission" date="2021-12" db="EMBL/GenBank/DDBJ databases">
        <title>Genome sequencing of bacteria with rrn-lacking chromosome and rrn-plasmid.</title>
        <authorList>
            <person name="Anda M."/>
            <person name="Iwasaki W."/>
        </authorList>
    </citation>
    <scope>NUCLEOTIDE SEQUENCE [LARGE SCALE GENOMIC DNA]</scope>
    <source>
        <strain evidence="3 4">NBRC 15940</strain>
    </source>
</reference>
<sequence length="375" mass="43353">MFNSLHSKLTQEFPKWGKACWKNVLALSLGIIRKGTVCLNKVKDCIGSILENQSTSASGHYKRLTRIFTEYSDTHLWSDLLQLSAMHMHKGGDFLMVDGTSWKQGDRTFHFMTLAILYNGVAVPIYFMNLEKKGISNQEERIQLLEEASKLFNLEGKILLADREYAGQKFIKYLEDNGFKYVLRVKECNFKNQWNEKSMTKAQMISKVINSKVKGKTMSAKLKFEAGDNCWMVIKKSEDAEKEPVIFLLTNLSKNAYKVAEDYRKRWQIETCFRHLKTNGFDLEKMNVQGADRCRLMMAIVVFAYSVSIAHGLKKYKSVSLKTYANGKRYRSISVFRKGVECIAEADYRIENWGEYILIHFLSHDRKICPKSINV</sequence>
<dbReference type="RefSeq" id="WP_338236445.1">
    <property type="nucleotide sequence ID" value="NZ_BQKE01000001.1"/>
</dbReference>
<dbReference type="GO" id="GO:0004803">
    <property type="term" value="F:transposase activity"/>
    <property type="evidence" value="ECO:0007669"/>
    <property type="project" value="InterPro"/>
</dbReference>
<evidence type="ECO:0000313" key="3">
    <source>
        <dbReference type="EMBL" id="GJM60753.1"/>
    </source>
</evidence>
<dbReference type="Gene3D" id="3.90.350.10">
    <property type="entry name" value="Transposase Inhibitor Protein From Tn5, Chain A, domain 1"/>
    <property type="match status" value="1"/>
</dbReference>
<evidence type="ECO:0000313" key="4">
    <source>
        <dbReference type="Proteomes" id="UP001310022"/>
    </source>
</evidence>
<evidence type="ECO:0000259" key="2">
    <source>
        <dbReference type="Pfam" id="PF01609"/>
    </source>
</evidence>
<name>A0AAN4VXH1_9BACT</name>
<dbReference type="PANTHER" id="PTHR33258:SF1">
    <property type="entry name" value="TRANSPOSASE INSL FOR INSERTION SEQUENCE ELEMENT IS186A-RELATED"/>
    <property type="match status" value="1"/>
</dbReference>
<dbReference type="InterPro" id="IPR002559">
    <property type="entry name" value="Transposase_11"/>
</dbReference>
<protein>
    <submittedName>
        <fullName evidence="3">IS4 family transposase</fullName>
    </submittedName>
</protein>
<dbReference type="InterPro" id="IPR012337">
    <property type="entry name" value="RNaseH-like_sf"/>
</dbReference>
<keyword evidence="1" id="KW-0175">Coiled coil</keyword>
<evidence type="ECO:0000256" key="1">
    <source>
        <dbReference type="SAM" id="Coils"/>
    </source>
</evidence>
<feature type="coiled-coil region" evidence="1">
    <location>
        <begin position="128"/>
        <end position="155"/>
    </location>
</feature>
<gene>
    <name evidence="3" type="ORF">PEDI_13050</name>
</gene>
<dbReference type="GO" id="GO:0003677">
    <property type="term" value="F:DNA binding"/>
    <property type="evidence" value="ECO:0007669"/>
    <property type="project" value="InterPro"/>
</dbReference>
<dbReference type="PANTHER" id="PTHR33258">
    <property type="entry name" value="TRANSPOSASE INSL FOR INSERTION SEQUENCE ELEMENT IS186A-RELATED"/>
    <property type="match status" value="1"/>
</dbReference>
<comment type="caution">
    <text evidence="3">The sequence shown here is derived from an EMBL/GenBank/DDBJ whole genome shotgun (WGS) entry which is preliminary data.</text>
</comment>
<dbReference type="Proteomes" id="UP001310022">
    <property type="component" value="Unassembled WGS sequence"/>
</dbReference>
<dbReference type="EMBL" id="BQKE01000001">
    <property type="protein sequence ID" value="GJM60753.1"/>
    <property type="molecule type" value="Genomic_DNA"/>
</dbReference>
<accession>A0AAN4VXH1</accession>
<organism evidence="3 4">
    <name type="scientific">Persicobacter diffluens</name>
    <dbReference type="NCBI Taxonomy" id="981"/>
    <lineage>
        <taxon>Bacteria</taxon>
        <taxon>Pseudomonadati</taxon>
        <taxon>Bacteroidota</taxon>
        <taxon>Cytophagia</taxon>
        <taxon>Cytophagales</taxon>
        <taxon>Persicobacteraceae</taxon>
        <taxon>Persicobacter</taxon>
    </lineage>
</organism>
<dbReference type="AlphaFoldDB" id="A0AAN4VXH1"/>
<dbReference type="GO" id="GO:0006313">
    <property type="term" value="P:DNA transposition"/>
    <property type="evidence" value="ECO:0007669"/>
    <property type="project" value="InterPro"/>
</dbReference>
<feature type="domain" description="Transposase IS4-like" evidence="2">
    <location>
        <begin position="92"/>
        <end position="305"/>
    </location>
</feature>
<dbReference type="SUPFAM" id="SSF53098">
    <property type="entry name" value="Ribonuclease H-like"/>
    <property type="match status" value="1"/>
</dbReference>
<dbReference type="Pfam" id="PF01609">
    <property type="entry name" value="DDE_Tnp_1"/>
    <property type="match status" value="1"/>
</dbReference>
<keyword evidence="4" id="KW-1185">Reference proteome</keyword>